<organism evidence="2 3">
    <name type="scientific">Corallococcus caeni</name>
    <dbReference type="NCBI Taxonomy" id="3082388"/>
    <lineage>
        <taxon>Bacteria</taxon>
        <taxon>Pseudomonadati</taxon>
        <taxon>Myxococcota</taxon>
        <taxon>Myxococcia</taxon>
        <taxon>Myxococcales</taxon>
        <taxon>Cystobacterineae</taxon>
        <taxon>Myxococcaceae</taxon>
        <taxon>Corallococcus</taxon>
    </lineage>
</organism>
<comment type="caution">
    <text evidence="2">The sequence shown here is derived from an EMBL/GenBank/DDBJ whole genome shotgun (WGS) entry which is preliminary data.</text>
</comment>
<gene>
    <name evidence="2" type="ORF">ASNO1_14370</name>
</gene>
<reference evidence="2 3" key="1">
    <citation type="journal article" date="2024" name="Arch. Microbiol.">
        <title>Corallococcus caeni sp. nov., a novel myxobacterium isolated from activated sludge.</title>
        <authorList>
            <person name="Tomita S."/>
            <person name="Nakai R."/>
            <person name="Kuroda K."/>
            <person name="Kurashita H."/>
            <person name="Hatamoto M."/>
            <person name="Yamaguchi T."/>
            <person name="Narihiro T."/>
        </authorList>
    </citation>
    <scope>NUCLEOTIDE SEQUENCE [LARGE SCALE GENOMIC DNA]</scope>
    <source>
        <strain evidence="2 3">NO1</strain>
    </source>
</reference>
<dbReference type="Proteomes" id="UP001342631">
    <property type="component" value="Unassembled WGS sequence"/>
</dbReference>
<protein>
    <submittedName>
        <fullName evidence="2">Uncharacterized protein</fullName>
    </submittedName>
</protein>
<sequence>MGARAPGAGTSRTGARGGIPSTRRLPCFLAGAASKQKLTMPQTSGTTARGDGPPAPHAL</sequence>
<feature type="compositionally biased region" description="Polar residues" evidence="1">
    <location>
        <begin position="36"/>
        <end position="47"/>
    </location>
</feature>
<name>A0ABQ6QME9_9BACT</name>
<evidence type="ECO:0000313" key="2">
    <source>
        <dbReference type="EMBL" id="GMU05185.1"/>
    </source>
</evidence>
<accession>A0ABQ6QME9</accession>
<feature type="region of interest" description="Disordered" evidence="1">
    <location>
        <begin position="1"/>
        <end position="59"/>
    </location>
</feature>
<dbReference type="EMBL" id="BTTX01000001">
    <property type="protein sequence ID" value="GMU05185.1"/>
    <property type="molecule type" value="Genomic_DNA"/>
</dbReference>
<evidence type="ECO:0000313" key="3">
    <source>
        <dbReference type="Proteomes" id="UP001342631"/>
    </source>
</evidence>
<evidence type="ECO:0000256" key="1">
    <source>
        <dbReference type="SAM" id="MobiDB-lite"/>
    </source>
</evidence>
<proteinExistence type="predicted"/>
<keyword evidence="3" id="KW-1185">Reference proteome</keyword>
<feature type="compositionally biased region" description="Low complexity" evidence="1">
    <location>
        <begin position="1"/>
        <end position="14"/>
    </location>
</feature>